<dbReference type="Gene3D" id="2.40.128.20">
    <property type="match status" value="1"/>
</dbReference>
<accession>A0A1M6ECU9</accession>
<name>A0A1M6ECU9_9FIRM</name>
<dbReference type="SUPFAM" id="SSF50814">
    <property type="entry name" value="Lipocalins"/>
    <property type="match status" value="1"/>
</dbReference>
<dbReference type="OrthoDB" id="1680906at2"/>
<dbReference type="AlphaFoldDB" id="A0A1M6ECU9"/>
<evidence type="ECO:0000313" key="2">
    <source>
        <dbReference type="Proteomes" id="UP000324781"/>
    </source>
</evidence>
<protein>
    <submittedName>
        <fullName evidence="1">Uncharacterized beta-barrel protein YwiB, DUF1934 family</fullName>
    </submittedName>
</protein>
<reference evidence="1 2" key="1">
    <citation type="submission" date="2016-11" db="EMBL/GenBank/DDBJ databases">
        <authorList>
            <person name="Varghese N."/>
            <person name="Submissions S."/>
        </authorList>
    </citation>
    <scope>NUCLEOTIDE SEQUENCE [LARGE SCALE GENOMIC DNA]</scope>
    <source>
        <strain evidence="1 2">DSM 19027</strain>
    </source>
</reference>
<keyword evidence="2" id="KW-1185">Reference proteome</keyword>
<evidence type="ECO:0000313" key="1">
    <source>
        <dbReference type="EMBL" id="SHI83140.1"/>
    </source>
</evidence>
<gene>
    <name evidence="1" type="ORF">SAMN05444373_101158</name>
</gene>
<dbReference type="RefSeq" id="WP_149678263.1">
    <property type="nucleotide sequence ID" value="NZ_DAONMB010000043.1"/>
</dbReference>
<dbReference type="Pfam" id="PF09148">
    <property type="entry name" value="DUF1934"/>
    <property type="match status" value="1"/>
</dbReference>
<dbReference type="InterPro" id="IPR015231">
    <property type="entry name" value="DUF1934"/>
</dbReference>
<sequence length="147" mass="16162">MEKQVLITVDSKMDDLTGGNNALSLVTEGKLKVENNEYVLSYEESQITGLDGTTTVIRASNDSVTLIRHGSVSTMMLFEVGKTHLTDYQTQYGTVMLGVTAQKVDVNMTENGGRIDVDYIVEYNRVFGGRNSISVKIQEMTGNRSPS</sequence>
<dbReference type="InterPro" id="IPR012674">
    <property type="entry name" value="Calycin"/>
</dbReference>
<dbReference type="Proteomes" id="UP000324781">
    <property type="component" value="Unassembled WGS sequence"/>
</dbReference>
<dbReference type="EMBL" id="FQZP01000011">
    <property type="protein sequence ID" value="SHI83140.1"/>
    <property type="molecule type" value="Genomic_DNA"/>
</dbReference>
<organism evidence="1 2">
    <name type="scientific">Thermoclostridium caenicola</name>
    <dbReference type="NCBI Taxonomy" id="659425"/>
    <lineage>
        <taxon>Bacteria</taxon>
        <taxon>Bacillati</taxon>
        <taxon>Bacillota</taxon>
        <taxon>Clostridia</taxon>
        <taxon>Eubacteriales</taxon>
        <taxon>Oscillospiraceae</taxon>
        <taxon>Thermoclostridium</taxon>
    </lineage>
</organism>
<proteinExistence type="predicted"/>